<gene>
    <name evidence="1" type="ORF">KHLLAP_LOCUS13505</name>
</gene>
<proteinExistence type="predicted"/>
<dbReference type="InterPro" id="IPR011009">
    <property type="entry name" value="Kinase-like_dom_sf"/>
</dbReference>
<protein>
    <submittedName>
        <fullName evidence="1">Uu.00g011560.m01.CDS01</fullName>
    </submittedName>
</protein>
<dbReference type="EMBL" id="CAUWAG010000020">
    <property type="protein sequence ID" value="CAJ2513037.1"/>
    <property type="molecule type" value="Genomic_DNA"/>
</dbReference>
<dbReference type="Gene3D" id="1.10.510.10">
    <property type="entry name" value="Transferase(Phosphotransferase) domain 1"/>
    <property type="match status" value="1"/>
</dbReference>
<keyword evidence="2" id="KW-1185">Reference proteome</keyword>
<reference evidence="1" key="1">
    <citation type="submission" date="2023-10" db="EMBL/GenBank/DDBJ databases">
        <authorList>
            <person name="Hackl T."/>
        </authorList>
    </citation>
    <scope>NUCLEOTIDE SEQUENCE</scope>
</reference>
<dbReference type="Proteomes" id="UP001295740">
    <property type="component" value="Unassembled WGS sequence"/>
</dbReference>
<evidence type="ECO:0000313" key="1">
    <source>
        <dbReference type="EMBL" id="CAJ2513037.1"/>
    </source>
</evidence>
<evidence type="ECO:0000313" key="2">
    <source>
        <dbReference type="Proteomes" id="UP001295740"/>
    </source>
</evidence>
<feature type="non-terminal residue" evidence="1">
    <location>
        <position position="248"/>
    </location>
</feature>
<dbReference type="AlphaFoldDB" id="A0AAI8YMT7"/>
<sequence>MSDPFGDPFGGPAPAAADDVFGGFVRRPSSRDQLIADAVRLMDKPLRFRVEKCKTQAGILMQVMQKDDEVGSRRIMVKAAYPEVAAAVQKEQRWVMQLQCVKHIVNPLNTTNDPMNPVIGPRWMQPYFYMEFLENGTLKQFQQRFTISGRTLPDGTRETPVMPNRLLWSIFLCLIRACVGMAWPPLGPVLQLEFPREEEPLRLAHSDMHHDNLMFGPLEPQFDEHARVPVMKLIDFGEAKERPPGDSA</sequence>
<dbReference type="SUPFAM" id="SSF56112">
    <property type="entry name" value="Protein kinase-like (PK-like)"/>
    <property type="match status" value="1"/>
</dbReference>
<name>A0AAI8YMT7_9PEZI</name>
<accession>A0AAI8YMT7</accession>
<organism evidence="1 2">
    <name type="scientific">Anthostomella pinea</name>
    <dbReference type="NCBI Taxonomy" id="933095"/>
    <lineage>
        <taxon>Eukaryota</taxon>
        <taxon>Fungi</taxon>
        <taxon>Dikarya</taxon>
        <taxon>Ascomycota</taxon>
        <taxon>Pezizomycotina</taxon>
        <taxon>Sordariomycetes</taxon>
        <taxon>Xylariomycetidae</taxon>
        <taxon>Xylariales</taxon>
        <taxon>Xylariaceae</taxon>
        <taxon>Anthostomella</taxon>
    </lineage>
</organism>
<comment type="caution">
    <text evidence="1">The sequence shown here is derived from an EMBL/GenBank/DDBJ whole genome shotgun (WGS) entry which is preliminary data.</text>
</comment>